<keyword evidence="2" id="KW-1185">Reference proteome</keyword>
<organism evidence="1 2">
    <name type="scientific">Longispora fulva</name>
    <dbReference type="NCBI Taxonomy" id="619741"/>
    <lineage>
        <taxon>Bacteria</taxon>
        <taxon>Bacillati</taxon>
        <taxon>Actinomycetota</taxon>
        <taxon>Actinomycetes</taxon>
        <taxon>Micromonosporales</taxon>
        <taxon>Micromonosporaceae</taxon>
        <taxon>Longispora</taxon>
    </lineage>
</organism>
<protein>
    <submittedName>
        <fullName evidence="1">Uncharacterized protein</fullName>
    </submittedName>
</protein>
<evidence type="ECO:0000313" key="1">
    <source>
        <dbReference type="EMBL" id="MBG6134310.1"/>
    </source>
</evidence>
<dbReference type="AlphaFoldDB" id="A0A8J7KDR0"/>
<dbReference type="Proteomes" id="UP000622552">
    <property type="component" value="Unassembled WGS sequence"/>
</dbReference>
<sequence>MLGDPERARLLIALLDGLFADELIRGAPRPDPATLRRRVAAVDSHAMVDVATPPSRS</sequence>
<proteinExistence type="predicted"/>
<reference evidence="1" key="1">
    <citation type="submission" date="2020-11" db="EMBL/GenBank/DDBJ databases">
        <title>Sequencing the genomes of 1000 actinobacteria strains.</title>
        <authorList>
            <person name="Klenk H.-P."/>
        </authorList>
    </citation>
    <scope>NUCLEOTIDE SEQUENCE</scope>
    <source>
        <strain evidence="1">DSM 45356</strain>
    </source>
</reference>
<dbReference type="EMBL" id="JADOUF010000001">
    <property type="protein sequence ID" value="MBG6134310.1"/>
    <property type="molecule type" value="Genomic_DNA"/>
</dbReference>
<accession>A0A8J7KDR0</accession>
<dbReference type="RefSeq" id="WP_197001565.1">
    <property type="nucleotide sequence ID" value="NZ_BONS01000033.1"/>
</dbReference>
<gene>
    <name evidence="1" type="ORF">IW245_000504</name>
</gene>
<comment type="caution">
    <text evidence="1">The sequence shown here is derived from an EMBL/GenBank/DDBJ whole genome shotgun (WGS) entry which is preliminary data.</text>
</comment>
<name>A0A8J7KDR0_9ACTN</name>
<evidence type="ECO:0000313" key="2">
    <source>
        <dbReference type="Proteomes" id="UP000622552"/>
    </source>
</evidence>